<dbReference type="InterPro" id="IPR036866">
    <property type="entry name" value="RibonucZ/Hydroxyglut_hydro"/>
</dbReference>
<feature type="binding site" evidence="7">
    <location>
        <position position="60"/>
    </location>
    <ligand>
        <name>Zn(2+)</name>
        <dbReference type="ChEBI" id="CHEBI:29105"/>
        <label>2</label>
    </ligand>
</feature>
<evidence type="ECO:0000256" key="7">
    <source>
        <dbReference type="HAMAP-Rule" id="MF_01374"/>
    </source>
</evidence>
<dbReference type="Pfam" id="PF00753">
    <property type="entry name" value="Lactamase_B"/>
    <property type="match status" value="1"/>
</dbReference>
<feature type="binding site" evidence="7">
    <location>
        <position position="134"/>
    </location>
    <ligand>
        <name>Zn(2+)</name>
        <dbReference type="ChEBI" id="CHEBI:29105"/>
        <label>2</label>
    </ligand>
</feature>
<dbReference type="CDD" id="cd07723">
    <property type="entry name" value="hydroxyacylglutathione_hydrolase_MBL-fold"/>
    <property type="match status" value="1"/>
</dbReference>
<keyword evidence="5 7" id="KW-0378">Hydrolase</keyword>
<evidence type="ECO:0000259" key="8">
    <source>
        <dbReference type="SMART" id="SM00849"/>
    </source>
</evidence>
<feature type="binding site" evidence="7">
    <location>
        <position position="55"/>
    </location>
    <ligand>
        <name>Zn(2+)</name>
        <dbReference type="ChEBI" id="CHEBI:29105"/>
        <label>1</label>
    </ligand>
</feature>
<evidence type="ECO:0000313" key="10">
    <source>
        <dbReference type="Proteomes" id="UP000004931"/>
    </source>
</evidence>
<protein>
    <recommendedName>
        <fullName evidence="7">Hydroxyacylglutathione hydrolase</fullName>
        <ecNumber evidence="7">3.1.2.6</ecNumber>
    </recommendedName>
    <alternativeName>
        <fullName evidence="7">Glyoxalase II</fullName>
        <shortName evidence="7">Glx II</shortName>
    </alternativeName>
</protein>
<evidence type="ECO:0000313" key="9">
    <source>
        <dbReference type="EMBL" id="EAW31861.1"/>
    </source>
</evidence>
<organism evidence="9 10">
    <name type="scientific">marine gamma proteobacterium HTCC2143</name>
    <dbReference type="NCBI Taxonomy" id="247633"/>
    <lineage>
        <taxon>Bacteria</taxon>
        <taxon>Pseudomonadati</taxon>
        <taxon>Pseudomonadota</taxon>
        <taxon>Gammaproteobacteria</taxon>
        <taxon>Cellvibrionales</taxon>
        <taxon>Spongiibacteraceae</taxon>
        <taxon>BD1-7 clade</taxon>
    </lineage>
</organism>
<dbReference type="EC" id="3.1.2.6" evidence="7"/>
<dbReference type="HAMAP" id="MF_01374">
    <property type="entry name" value="Glyoxalase_2"/>
    <property type="match status" value="1"/>
</dbReference>
<comment type="catalytic activity">
    <reaction evidence="1 7">
        <text>an S-(2-hydroxyacyl)glutathione + H2O = a 2-hydroxy carboxylate + glutathione + H(+)</text>
        <dbReference type="Rhea" id="RHEA:21864"/>
        <dbReference type="ChEBI" id="CHEBI:15377"/>
        <dbReference type="ChEBI" id="CHEBI:15378"/>
        <dbReference type="ChEBI" id="CHEBI:57925"/>
        <dbReference type="ChEBI" id="CHEBI:58896"/>
        <dbReference type="ChEBI" id="CHEBI:71261"/>
        <dbReference type="EC" id="3.1.2.6"/>
    </reaction>
</comment>
<dbReference type="AlphaFoldDB" id="A0YBD1"/>
<dbReference type="PANTHER" id="PTHR43705">
    <property type="entry name" value="HYDROXYACYLGLUTATHIONE HYDROLASE"/>
    <property type="match status" value="1"/>
</dbReference>
<dbReference type="InterPro" id="IPR017782">
    <property type="entry name" value="Hydroxyacylglutathione_Hdrlase"/>
</dbReference>
<dbReference type="EMBL" id="AAVT01000002">
    <property type="protein sequence ID" value="EAW31861.1"/>
    <property type="molecule type" value="Genomic_DNA"/>
</dbReference>
<feature type="binding site" evidence="7">
    <location>
        <position position="111"/>
    </location>
    <ligand>
        <name>Zn(2+)</name>
        <dbReference type="ChEBI" id="CHEBI:29105"/>
        <label>1</label>
    </ligand>
</feature>
<accession>A0YBD1</accession>
<evidence type="ECO:0000256" key="4">
    <source>
        <dbReference type="ARBA" id="ARBA00022723"/>
    </source>
</evidence>
<feature type="binding site" evidence="7">
    <location>
        <position position="172"/>
    </location>
    <ligand>
        <name>Zn(2+)</name>
        <dbReference type="ChEBI" id="CHEBI:29105"/>
        <label>2</label>
    </ligand>
</feature>
<dbReference type="GO" id="GO:0046872">
    <property type="term" value="F:metal ion binding"/>
    <property type="evidence" value="ECO:0007669"/>
    <property type="project" value="UniProtKB-KW"/>
</dbReference>
<dbReference type="InterPro" id="IPR032282">
    <property type="entry name" value="HAGH_C"/>
</dbReference>
<dbReference type="STRING" id="247633.GP2143_05405"/>
<feature type="binding site" evidence="7">
    <location>
        <position position="57"/>
    </location>
    <ligand>
        <name>Zn(2+)</name>
        <dbReference type="ChEBI" id="CHEBI:29105"/>
        <label>1</label>
    </ligand>
</feature>
<dbReference type="InterPro" id="IPR050110">
    <property type="entry name" value="Glyoxalase_II_hydrolase"/>
</dbReference>
<dbReference type="Proteomes" id="UP000004931">
    <property type="component" value="Unassembled WGS sequence"/>
</dbReference>
<sequence length="260" mass="28601">MIHIEPIPAFNDNYIWCIYDDDSGKAAVVDPGEAGPVEEALLAQQLQLETILITHHHFDHTGGIEALTKHRDIPVYGPKNHQIASITHRLDEQSSMSLFGLDFTILEVPGHTLDHIALYCEDTGTGQPVLFCGDTLFAGGCGRIFEGNPTMMLNSLQKLAALPPTTEIYCAHEYTLGNLAFANAVEPNNTALNTRIRADKQRREDDIPTVPSLLATELATNPFLRCTEDTVIDSVKAQGGSNGDSEVDIFTAVRRWKDNF</sequence>
<dbReference type="UniPathway" id="UPA00619">
    <property type="reaction ID" value="UER00676"/>
</dbReference>
<evidence type="ECO:0000256" key="1">
    <source>
        <dbReference type="ARBA" id="ARBA00001623"/>
    </source>
</evidence>
<dbReference type="PANTHER" id="PTHR43705:SF1">
    <property type="entry name" value="HYDROXYACYLGLUTATHIONE HYDROLASE GLOB"/>
    <property type="match status" value="1"/>
</dbReference>
<reference evidence="9 10" key="1">
    <citation type="journal article" date="2010" name="J. Bacteriol.">
        <title>Genome sequence of the oligotrophic marine Gammaproteobacterium HTCC2143, isolated from the Oregon Coast.</title>
        <authorList>
            <person name="Oh H.M."/>
            <person name="Kang I."/>
            <person name="Ferriera S."/>
            <person name="Giovannoni S.J."/>
            <person name="Cho J.C."/>
        </authorList>
    </citation>
    <scope>NUCLEOTIDE SEQUENCE [LARGE SCALE GENOMIC DNA]</scope>
    <source>
        <strain evidence="9 10">HTCC2143</strain>
    </source>
</reference>
<evidence type="ECO:0000256" key="2">
    <source>
        <dbReference type="ARBA" id="ARBA00004963"/>
    </source>
</evidence>
<dbReference type="SMART" id="SM00849">
    <property type="entry name" value="Lactamase_B"/>
    <property type="match status" value="1"/>
</dbReference>
<keyword evidence="10" id="KW-1185">Reference proteome</keyword>
<dbReference type="GO" id="GO:0004416">
    <property type="term" value="F:hydroxyacylglutathione hydrolase activity"/>
    <property type="evidence" value="ECO:0007669"/>
    <property type="project" value="UniProtKB-UniRule"/>
</dbReference>
<gene>
    <name evidence="7" type="primary">gloB</name>
    <name evidence="9" type="ORF">GP2143_05405</name>
</gene>
<dbReference type="GO" id="GO:0019243">
    <property type="term" value="P:methylglyoxal catabolic process to D-lactate via S-lactoyl-glutathione"/>
    <property type="evidence" value="ECO:0007669"/>
    <property type="project" value="UniProtKB-UniRule"/>
</dbReference>
<comment type="pathway">
    <text evidence="2 7">Secondary metabolite metabolism; methylglyoxal degradation; (R)-lactate from methylglyoxal: step 2/2.</text>
</comment>
<evidence type="ECO:0000256" key="3">
    <source>
        <dbReference type="ARBA" id="ARBA00006759"/>
    </source>
</evidence>
<comment type="cofactor">
    <cofactor evidence="7">
        <name>Zn(2+)</name>
        <dbReference type="ChEBI" id="CHEBI:29105"/>
    </cofactor>
    <text evidence="7">Binds 2 Zn(2+) ions per subunit.</text>
</comment>
<dbReference type="eggNOG" id="COG0491">
    <property type="taxonomic scope" value="Bacteria"/>
</dbReference>
<feature type="binding site" evidence="7">
    <location>
        <position position="59"/>
    </location>
    <ligand>
        <name>Zn(2+)</name>
        <dbReference type="ChEBI" id="CHEBI:29105"/>
        <label>2</label>
    </ligand>
</feature>
<feature type="binding site" evidence="7">
    <location>
        <position position="134"/>
    </location>
    <ligand>
        <name>Zn(2+)</name>
        <dbReference type="ChEBI" id="CHEBI:29105"/>
        <label>1</label>
    </ligand>
</feature>
<comment type="function">
    <text evidence="7">Thiolesterase that catalyzes the hydrolysis of S-D-lactoyl-glutathione to form glutathione and D-lactic acid.</text>
</comment>
<keyword evidence="6 7" id="KW-0862">Zinc</keyword>
<evidence type="ECO:0000256" key="5">
    <source>
        <dbReference type="ARBA" id="ARBA00022801"/>
    </source>
</evidence>
<dbReference type="InterPro" id="IPR001279">
    <property type="entry name" value="Metallo-B-lactamas"/>
</dbReference>
<name>A0YBD1_9GAMM</name>
<evidence type="ECO:0000256" key="6">
    <source>
        <dbReference type="ARBA" id="ARBA00022833"/>
    </source>
</evidence>
<dbReference type="PIRSF" id="PIRSF005457">
    <property type="entry name" value="Glx"/>
    <property type="match status" value="1"/>
</dbReference>
<dbReference type="NCBIfam" id="TIGR03413">
    <property type="entry name" value="GSH_gloB"/>
    <property type="match status" value="1"/>
</dbReference>
<dbReference type="SUPFAM" id="SSF56281">
    <property type="entry name" value="Metallo-hydrolase/oxidoreductase"/>
    <property type="match status" value="1"/>
</dbReference>
<proteinExistence type="inferred from homology"/>
<dbReference type="OrthoDB" id="9802248at2"/>
<dbReference type="Gene3D" id="3.60.15.10">
    <property type="entry name" value="Ribonuclease Z/Hydroxyacylglutathione hydrolase-like"/>
    <property type="match status" value="1"/>
</dbReference>
<feature type="domain" description="Metallo-beta-lactamase" evidence="8">
    <location>
        <begin position="12"/>
        <end position="172"/>
    </location>
</feature>
<dbReference type="Pfam" id="PF16123">
    <property type="entry name" value="HAGH_C"/>
    <property type="match status" value="1"/>
</dbReference>
<comment type="similarity">
    <text evidence="3 7">Belongs to the metallo-beta-lactamase superfamily. Glyoxalase II family.</text>
</comment>
<keyword evidence="4 7" id="KW-0479">Metal-binding</keyword>
<dbReference type="InterPro" id="IPR035680">
    <property type="entry name" value="Clx_II_MBL"/>
</dbReference>
<comment type="caution">
    <text evidence="9">The sequence shown here is derived from an EMBL/GenBank/DDBJ whole genome shotgun (WGS) entry which is preliminary data.</text>
</comment>
<comment type="subunit">
    <text evidence="7">Monomer.</text>
</comment>